<organism evidence="1 2">
    <name type="scientific">Persea americana</name>
    <name type="common">Avocado</name>
    <dbReference type="NCBI Taxonomy" id="3435"/>
    <lineage>
        <taxon>Eukaryota</taxon>
        <taxon>Viridiplantae</taxon>
        <taxon>Streptophyta</taxon>
        <taxon>Embryophyta</taxon>
        <taxon>Tracheophyta</taxon>
        <taxon>Spermatophyta</taxon>
        <taxon>Magnoliopsida</taxon>
        <taxon>Magnoliidae</taxon>
        <taxon>Laurales</taxon>
        <taxon>Lauraceae</taxon>
        <taxon>Persea</taxon>
    </lineage>
</organism>
<name>A0ACC2LRV9_PERAE</name>
<reference evidence="1 2" key="1">
    <citation type="journal article" date="2022" name="Hortic Res">
        <title>A haplotype resolved chromosomal level avocado genome allows analysis of novel avocado genes.</title>
        <authorList>
            <person name="Nath O."/>
            <person name="Fletcher S.J."/>
            <person name="Hayward A."/>
            <person name="Shaw L.M."/>
            <person name="Masouleh A.K."/>
            <person name="Furtado A."/>
            <person name="Henry R.J."/>
            <person name="Mitter N."/>
        </authorList>
    </citation>
    <scope>NUCLEOTIDE SEQUENCE [LARGE SCALE GENOMIC DNA]</scope>
    <source>
        <strain evidence="2">cv. Hass</strain>
    </source>
</reference>
<keyword evidence="2" id="KW-1185">Reference proteome</keyword>
<proteinExistence type="predicted"/>
<dbReference type="Proteomes" id="UP001234297">
    <property type="component" value="Chromosome 3"/>
</dbReference>
<gene>
    <name evidence="1" type="ORF">MRB53_010409</name>
</gene>
<evidence type="ECO:0000313" key="2">
    <source>
        <dbReference type="Proteomes" id="UP001234297"/>
    </source>
</evidence>
<protein>
    <submittedName>
        <fullName evidence="1">Uncharacterized protein</fullName>
    </submittedName>
</protein>
<sequence length="119" mass="13320">MNRCWQLVPTKDRYHTTLQTGSAQLLGADPAVPIHNYIEIRPERFGPGLHLRAWKIACRNADLPLLPALSTLLLFQRSKTQNTTASWRTLTGNAPVVIAKGGFSGFFLIPVILLTHWQC</sequence>
<comment type="caution">
    <text evidence="1">The sequence shown here is derived from an EMBL/GenBank/DDBJ whole genome shotgun (WGS) entry which is preliminary data.</text>
</comment>
<evidence type="ECO:0000313" key="1">
    <source>
        <dbReference type="EMBL" id="KAJ8636142.1"/>
    </source>
</evidence>
<dbReference type="EMBL" id="CM056811">
    <property type="protein sequence ID" value="KAJ8636142.1"/>
    <property type="molecule type" value="Genomic_DNA"/>
</dbReference>
<accession>A0ACC2LRV9</accession>